<name>A0A9Y1BS21_9ARCH</name>
<feature type="coiled-coil region" evidence="1">
    <location>
        <begin position="194"/>
        <end position="228"/>
    </location>
</feature>
<keyword evidence="2" id="KW-0812">Transmembrane</keyword>
<protein>
    <recommendedName>
        <fullName evidence="4">DUF2085 domain-containing protein</fullName>
    </recommendedName>
</protein>
<dbReference type="EMBL" id="CP084167">
    <property type="protein sequence ID" value="UJG44163.1"/>
    <property type="molecule type" value="Genomic_DNA"/>
</dbReference>
<organism evidence="3">
    <name type="scientific">Candidatus Heimdallarchaeum endolithica</name>
    <dbReference type="NCBI Taxonomy" id="2876572"/>
    <lineage>
        <taxon>Archaea</taxon>
        <taxon>Promethearchaeati</taxon>
        <taxon>Candidatus Heimdallarchaeota</taxon>
        <taxon>Candidatus Heimdallarchaeia (ex Rinke et al. 2021) (nom. nud.)</taxon>
        <taxon>Candidatus Heimdallarchaeales</taxon>
        <taxon>Candidatus Heimdallarchaeaceae</taxon>
        <taxon>Candidatus Heimdallarchaeum</taxon>
    </lineage>
</organism>
<sequence>MQELKKEEIESPYLDDEIHLKKLSPLHVYWELIKISAWKNFAHHPTCSVYKNHYFNIGGLKLCVGCTSLYSALFIEMILYFIFRDIVSNYIVYITIAGLIGFSSAVIQYYTKPENKWIKAIFRFILGLGIGSYLVIVLITPKWWLKLILASILILSGSLYSIMRGKANIQYCDICPLHNSEPYCDPFENTRIKAEKINKLVDEQIRLIQEKKAEKWRMKHEKKNEEDKEE</sequence>
<feature type="transmembrane region" description="Helical" evidence="2">
    <location>
        <begin position="121"/>
        <end position="139"/>
    </location>
</feature>
<proteinExistence type="predicted"/>
<evidence type="ECO:0000256" key="2">
    <source>
        <dbReference type="SAM" id="Phobius"/>
    </source>
</evidence>
<feature type="transmembrane region" description="Helical" evidence="2">
    <location>
        <begin position="145"/>
        <end position="163"/>
    </location>
</feature>
<dbReference type="AlphaFoldDB" id="A0A9Y1BS21"/>
<reference evidence="3" key="1">
    <citation type="journal article" date="2022" name="Nat. Microbiol.">
        <title>Unique mobile elements and scalable gene flow at the prokaryote-eukaryote boundary revealed by circularized Asgard archaea genomes.</title>
        <authorList>
            <person name="Wu F."/>
            <person name="Speth D.R."/>
            <person name="Philosof A."/>
            <person name="Cremiere A."/>
            <person name="Narayanan A."/>
            <person name="Barco R.A."/>
            <person name="Connon S.A."/>
            <person name="Amend J.P."/>
            <person name="Antoshechkin I.A."/>
            <person name="Orphan V.J."/>
        </authorList>
    </citation>
    <scope>NUCLEOTIDE SEQUENCE</scope>
    <source>
        <strain evidence="3">PR6</strain>
    </source>
</reference>
<keyword evidence="2" id="KW-0472">Membrane</keyword>
<evidence type="ECO:0008006" key="4">
    <source>
        <dbReference type="Google" id="ProtNLM"/>
    </source>
</evidence>
<evidence type="ECO:0000313" key="3">
    <source>
        <dbReference type="EMBL" id="UJG44163.1"/>
    </source>
</evidence>
<keyword evidence="2" id="KW-1133">Transmembrane helix</keyword>
<keyword evidence="1" id="KW-0175">Coiled coil</keyword>
<accession>A0A9Y1BS21</accession>
<gene>
    <name evidence="3" type="ORF">K9W46_03030</name>
</gene>
<feature type="transmembrane region" description="Helical" evidence="2">
    <location>
        <begin position="62"/>
        <end position="83"/>
    </location>
</feature>
<evidence type="ECO:0000256" key="1">
    <source>
        <dbReference type="SAM" id="Coils"/>
    </source>
</evidence>
<feature type="transmembrane region" description="Helical" evidence="2">
    <location>
        <begin position="89"/>
        <end position="109"/>
    </location>
</feature>
<dbReference type="Proteomes" id="UP001200513">
    <property type="component" value="Chromosome"/>
</dbReference>